<dbReference type="GO" id="GO:0000908">
    <property type="term" value="F:taurine dioxygenase activity"/>
    <property type="evidence" value="ECO:0007669"/>
    <property type="project" value="TreeGrafter"/>
</dbReference>
<dbReference type="KEGG" id="slan:GV829_06710"/>
<proteinExistence type="inferred from homology"/>
<sequence>MSLNVQNITPVIGAEVSGIDLAKIDDLTAVTLRKLLADRGVLVFREQQLDHAAHKRAAACFGTGELHHHPLAATAGGADPAVLPIRTTAQSAYAAGDGWHTDVSCDTTPIRASLLYMHQVPDCGGGDTVFASMTEAHALLSEPVKELIGKLRAVHDGALPWRQGYGKEPPVGTAYNRNAHPMVIVHPDNGKPLLWVNRGFTTHIEGLSRLESRALLEMLFQHIESTPRIQCRVRWDAQTLVIWDNIATQHHAVWDYFPHTRHAERVSVIGGSLQAA</sequence>
<protein>
    <submittedName>
        <fullName evidence="7">Taurine dioxygenase</fullName>
    </submittedName>
</protein>
<dbReference type="AlphaFoldDB" id="A0A6M4ASZ9"/>
<keyword evidence="4" id="KW-0560">Oxidoreductase</keyword>
<accession>A0A6M4ASZ9</accession>
<dbReference type="InterPro" id="IPR042098">
    <property type="entry name" value="TauD-like_sf"/>
</dbReference>
<evidence type="ECO:0000256" key="3">
    <source>
        <dbReference type="ARBA" id="ARBA00022964"/>
    </source>
</evidence>
<dbReference type="PANTHER" id="PTHR30468:SF1">
    <property type="entry name" value="ALPHA-KETOGLUTARATE-DEPENDENT SULFONATE DIOXYGENASE"/>
    <property type="match status" value="1"/>
</dbReference>
<dbReference type="Proteomes" id="UP000503018">
    <property type="component" value="Chromosome"/>
</dbReference>
<dbReference type="InterPro" id="IPR051323">
    <property type="entry name" value="AtsK-like"/>
</dbReference>
<keyword evidence="8" id="KW-1185">Reference proteome</keyword>
<organism evidence="7 8">
    <name type="scientific">Sphingomonas lacunae</name>
    <dbReference type="NCBI Taxonomy" id="2698828"/>
    <lineage>
        <taxon>Bacteria</taxon>
        <taxon>Pseudomonadati</taxon>
        <taxon>Pseudomonadota</taxon>
        <taxon>Alphaproteobacteria</taxon>
        <taxon>Sphingomonadales</taxon>
        <taxon>Sphingomonadaceae</taxon>
        <taxon>Sphingomonas</taxon>
    </lineage>
</organism>
<dbReference type="SUPFAM" id="SSF51197">
    <property type="entry name" value="Clavaminate synthase-like"/>
    <property type="match status" value="1"/>
</dbReference>
<evidence type="ECO:0000313" key="7">
    <source>
        <dbReference type="EMBL" id="QJQ32184.1"/>
    </source>
</evidence>
<name>A0A6M4ASZ9_9SPHN</name>
<dbReference type="Gene3D" id="3.60.130.10">
    <property type="entry name" value="Clavaminate synthase-like"/>
    <property type="match status" value="1"/>
</dbReference>
<evidence type="ECO:0000256" key="5">
    <source>
        <dbReference type="ARBA" id="ARBA00023004"/>
    </source>
</evidence>
<feature type="domain" description="TauD/TfdA-like" evidence="6">
    <location>
        <begin position="5"/>
        <end position="266"/>
    </location>
</feature>
<dbReference type="PANTHER" id="PTHR30468">
    <property type="entry name" value="ALPHA-KETOGLUTARATE-DEPENDENT SULFONATE DIOXYGENASE"/>
    <property type="match status" value="1"/>
</dbReference>
<evidence type="ECO:0000313" key="8">
    <source>
        <dbReference type="Proteomes" id="UP000503018"/>
    </source>
</evidence>
<evidence type="ECO:0000259" key="6">
    <source>
        <dbReference type="Pfam" id="PF02668"/>
    </source>
</evidence>
<dbReference type="EMBL" id="CP053015">
    <property type="protein sequence ID" value="QJQ32184.1"/>
    <property type="molecule type" value="Genomic_DNA"/>
</dbReference>
<dbReference type="GO" id="GO:0006790">
    <property type="term" value="P:sulfur compound metabolic process"/>
    <property type="evidence" value="ECO:0007669"/>
    <property type="project" value="TreeGrafter"/>
</dbReference>
<dbReference type="Pfam" id="PF02668">
    <property type="entry name" value="TauD"/>
    <property type="match status" value="1"/>
</dbReference>
<reference evidence="7 8" key="1">
    <citation type="submission" date="2020-01" db="EMBL/GenBank/DDBJ databases">
        <title>Sphingomonas sp. strain CSW-10.</title>
        <authorList>
            <person name="Chen W.-M."/>
        </authorList>
    </citation>
    <scope>NUCLEOTIDE SEQUENCE [LARGE SCALE GENOMIC DNA]</scope>
    <source>
        <strain evidence="7 8">CSW-10</strain>
    </source>
</reference>
<dbReference type="RefSeq" id="WP_169945145.1">
    <property type="nucleotide sequence ID" value="NZ_CP053015.1"/>
</dbReference>
<evidence type="ECO:0000256" key="1">
    <source>
        <dbReference type="ARBA" id="ARBA00005896"/>
    </source>
</evidence>
<dbReference type="InterPro" id="IPR003819">
    <property type="entry name" value="TauD/TfdA-like"/>
</dbReference>
<gene>
    <name evidence="7" type="ORF">GV829_06710</name>
</gene>
<dbReference type="GO" id="GO:0046872">
    <property type="term" value="F:metal ion binding"/>
    <property type="evidence" value="ECO:0007669"/>
    <property type="project" value="UniProtKB-KW"/>
</dbReference>
<keyword evidence="3 7" id="KW-0223">Dioxygenase</keyword>
<evidence type="ECO:0000256" key="4">
    <source>
        <dbReference type="ARBA" id="ARBA00023002"/>
    </source>
</evidence>
<comment type="similarity">
    <text evidence="1">Belongs to the TfdA dioxygenase family.</text>
</comment>
<evidence type="ECO:0000256" key="2">
    <source>
        <dbReference type="ARBA" id="ARBA00022723"/>
    </source>
</evidence>
<dbReference type="GO" id="GO:0005737">
    <property type="term" value="C:cytoplasm"/>
    <property type="evidence" value="ECO:0007669"/>
    <property type="project" value="TreeGrafter"/>
</dbReference>
<keyword evidence="2" id="KW-0479">Metal-binding</keyword>
<keyword evidence="5" id="KW-0408">Iron</keyword>